<dbReference type="Pfam" id="PF08722">
    <property type="entry name" value="Tn7_TnsA-like_N"/>
    <property type="match status" value="1"/>
</dbReference>
<dbReference type="AlphaFoldDB" id="A0A6M4YSN9"/>
<dbReference type="Gene3D" id="3.40.1350.10">
    <property type="match status" value="1"/>
</dbReference>
<organism evidence="2 3">
    <name type="scientific">Aeromonas media</name>
    <dbReference type="NCBI Taxonomy" id="651"/>
    <lineage>
        <taxon>Bacteria</taxon>
        <taxon>Pseudomonadati</taxon>
        <taxon>Pseudomonadota</taxon>
        <taxon>Gammaproteobacteria</taxon>
        <taxon>Aeromonadales</taxon>
        <taxon>Aeromonadaceae</taxon>
        <taxon>Aeromonas</taxon>
    </lineage>
</organism>
<dbReference type="RefSeq" id="WP_069785179.1">
    <property type="nucleotide sequence ID" value="NZ_CAWPJG010000001.1"/>
</dbReference>
<sequence length="290" mass="33785">MQQKTVQQPIVTDAEIAKTERYNRSIQARGYRPWVTVRQSHTYGQGQIVYSHKTRREHHLLSRGERAPFFYFERDPTVIDILEQYPLPLHETLKIAASLHIVHPGNYIDRVNYGGRIPAKTMTQDFVVLRQSDSGKARLTAYSFKYSDALDPAITSPRVVNRTRAKEKIALEYWRTQNIDHVLLTEKSFNKTHIYNLEFLRECFDMPEYIQVSETIYLIVLGRIKHHLIAHPSNTLLVLIQQVAKELNISDVQVKCVFQYAVYHGVIIVDLTQRLELYRPVPFNEVVHAS</sequence>
<protein>
    <submittedName>
        <fullName evidence="2">Transposase</fullName>
    </submittedName>
</protein>
<dbReference type="Proteomes" id="UP000501427">
    <property type="component" value="Chromosome"/>
</dbReference>
<evidence type="ECO:0000259" key="1">
    <source>
        <dbReference type="Pfam" id="PF08722"/>
    </source>
</evidence>
<proteinExistence type="predicted"/>
<dbReference type="SUPFAM" id="SSF52980">
    <property type="entry name" value="Restriction endonuclease-like"/>
    <property type="match status" value="1"/>
</dbReference>
<accession>A0A6M4YSN9</accession>
<dbReference type="InterPro" id="IPR011335">
    <property type="entry name" value="Restrct_endonuc-II-like"/>
</dbReference>
<evidence type="ECO:0000313" key="3">
    <source>
        <dbReference type="Proteomes" id="UP000501427"/>
    </source>
</evidence>
<dbReference type="GO" id="GO:0003676">
    <property type="term" value="F:nucleic acid binding"/>
    <property type="evidence" value="ECO:0007669"/>
    <property type="project" value="InterPro"/>
</dbReference>
<name>A0A6M4YSN9_AERME</name>
<gene>
    <name evidence="2" type="ORF">E4184_13230</name>
</gene>
<dbReference type="InterPro" id="IPR011856">
    <property type="entry name" value="tRNA_endonuc-like_dom_sf"/>
</dbReference>
<feature type="domain" description="TnsA endonuclease N-terminal" evidence="1">
    <location>
        <begin position="75"/>
        <end position="186"/>
    </location>
</feature>
<evidence type="ECO:0000313" key="2">
    <source>
        <dbReference type="EMBL" id="QJT22283.1"/>
    </source>
</evidence>
<dbReference type="CDD" id="cd22362">
    <property type="entry name" value="TnsA_endonuclease-like"/>
    <property type="match status" value="1"/>
</dbReference>
<dbReference type="EMBL" id="CP038441">
    <property type="protein sequence ID" value="QJT22283.1"/>
    <property type="molecule type" value="Genomic_DNA"/>
</dbReference>
<dbReference type="InterPro" id="IPR014833">
    <property type="entry name" value="TnsA_N"/>
</dbReference>
<reference evidence="2 3" key="1">
    <citation type="submission" date="2019-03" db="EMBL/GenBank/DDBJ databases">
        <title>Novel transposon Tn6433 accelerates the dissemination of tet(E) in Aeromonas from aerobic biofilm under oxytetracycline stress.</title>
        <authorList>
            <person name="Shi Y."/>
            <person name="Tian Z."/>
            <person name="Zhang Y."/>
            <person name="Zhang H."/>
            <person name="Yang M."/>
        </authorList>
    </citation>
    <scope>NUCLEOTIDE SEQUENCE [LARGE SCALE GENOMIC DNA]</scope>
    <source>
        <strain evidence="2 3">T0.1-19</strain>
    </source>
</reference>